<keyword evidence="4" id="KW-0645">Protease</keyword>
<evidence type="ECO:0000259" key="10">
    <source>
        <dbReference type="PROSITE" id="PS51767"/>
    </source>
</evidence>
<evidence type="ECO:0000256" key="1">
    <source>
        <dbReference type="ARBA" id="ARBA00004613"/>
    </source>
</evidence>
<evidence type="ECO:0000256" key="3">
    <source>
        <dbReference type="ARBA" id="ARBA00022525"/>
    </source>
</evidence>
<dbReference type="EMBL" id="SMMG02000006">
    <property type="protein sequence ID" value="KAA3468560.1"/>
    <property type="molecule type" value="Genomic_DNA"/>
</dbReference>
<dbReference type="InterPro" id="IPR034161">
    <property type="entry name" value="Pepsin-like_plant"/>
</dbReference>
<dbReference type="InterPro" id="IPR032799">
    <property type="entry name" value="TAXi_C"/>
</dbReference>
<keyword evidence="5 9" id="KW-0732">Signal</keyword>
<dbReference type="PROSITE" id="PS00141">
    <property type="entry name" value="ASP_PROTEASE"/>
    <property type="match status" value="2"/>
</dbReference>
<dbReference type="GO" id="GO:0005576">
    <property type="term" value="C:extracellular region"/>
    <property type="evidence" value="ECO:0007669"/>
    <property type="project" value="UniProtKB-SubCell"/>
</dbReference>
<evidence type="ECO:0000256" key="4">
    <source>
        <dbReference type="ARBA" id="ARBA00022670"/>
    </source>
</evidence>
<dbReference type="Proteomes" id="UP000325315">
    <property type="component" value="Unassembled WGS sequence"/>
</dbReference>
<dbReference type="InterPro" id="IPR033121">
    <property type="entry name" value="PEPTIDASE_A1"/>
</dbReference>
<evidence type="ECO:0000256" key="9">
    <source>
        <dbReference type="SAM" id="SignalP"/>
    </source>
</evidence>
<dbReference type="SUPFAM" id="SSF50630">
    <property type="entry name" value="Acid proteases"/>
    <property type="match status" value="2"/>
</dbReference>
<dbReference type="PROSITE" id="PS51767">
    <property type="entry name" value="PEPTIDASE_A1"/>
    <property type="match status" value="2"/>
</dbReference>
<dbReference type="Pfam" id="PF14543">
    <property type="entry name" value="TAXi_N"/>
    <property type="match status" value="2"/>
</dbReference>
<sequence length="831" mass="89143">MVTPNQAILTTMAAIVLAILALSTLCSIEAQKGGFSVELFHRDSINSPFYNPLETTSDRVTNALRRSFNRVHRFKTNSVPTTAAESDLTADSGEYLMKISLGTPRFDIVAIADTGSDLIWTQCKPCSQCFKQDAPFFDPSKSSTYRKISCSASQCIDLERTSCSTDHSCQYAVSYGDSSFSDGDLAADTLTLASITGRPVTFPKTVIGCGTSNGGTFDEKTSGIIGLGGGQVSLISQLRTSVAGKFSYCLLPISQAGNSSKINFGSNAIVSGPGVVSTPLVKKSPDTFYFLTLEAITVGTKRIKFTGSSLGSEEGNIIIDSGTTLTLLPSDFYSEVESAMTSQISAKRIEGPEGLSLCYNAKDEFKIPDVTVHFTNADMKLKPLNTFIRVSDTAICFSFSSLDDVAIYGNLSQMDFLIGYDTQKQTVSVELIHRDSIKSPFYNPFETTFDRVTNAFRRSFSRVHRFYPNSITTTEANPDIIVNTGEYLMNISLGTPSFSVVALADTGSDLIWTQCSPCSQCFKQDAPLFDPTKSSTYRKMSCSSNSCENIQGGTCASPTDTSCIYSVTYGDNSFSKGDIAYDTLTLGSTTGQAVALPDTIIGCGNNNAGTFSGKASGIIGLGGGEISLINQLGSPINGKFSYCLLPMTQIGKSSKMNFGSNAIVSGPGTVSTPLIEKSPNTFYFLTLKAISVGTQRIEFKGSSLGTDEGNIVIDSGTTLTLIPSDFYSQLESAMDSQFNGIRAQGPQGFNLCYVAIHEFEAPEVTVHFANADVKLKTLNTFVKVDDTTACFAFSPAQNIAIYGNLAQMNFLIGYDTKSQAVSFKPTDCSKN</sequence>
<dbReference type="PANTHER" id="PTHR47967:SF66">
    <property type="entry name" value="ASPARTIC PROTEINASE CDR1-RELATED"/>
    <property type="match status" value="1"/>
</dbReference>
<feature type="signal peptide" evidence="9">
    <location>
        <begin position="1"/>
        <end position="30"/>
    </location>
</feature>
<dbReference type="InterPro" id="IPR021109">
    <property type="entry name" value="Peptidase_aspartic_dom_sf"/>
</dbReference>
<reference evidence="12" key="1">
    <citation type="journal article" date="2019" name="Plant Biotechnol. J.">
        <title>Genome sequencing of the Australian wild diploid species Gossypium australe highlights disease resistance and delayed gland morphogenesis.</title>
        <authorList>
            <person name="Cai Y."/>
            <person name="Cai X."/>
            <person name="Wang Q."/>
            <person name="Wang P."/>
            <person name="Zhang Y."/>
            <person name="Cai C."/>
            <person name="Xu Y."/>
            <person name="Wang K."/>
            <person name="Zhou Z."/>
            <person name="Wang C."/>
            <person name="Geng S."/>
            <person name="Li B."/>
            <person name="Dong Q."/>
            <person name="Hou Y."/>
            <person name="Wang H."/>
            <person name="Ai P."/>
            <person name="Liu Z."/>
            <person name="Yi F."/>
            <person name="Sun M."/>
            <person name="An G."/>
            <person name="Cheng J."/>
            <person name="Zhang Y."/>
            <person name="Shi Q."/>
            <person name="Xie Y."/>
            <person name="Shi X."/>
            <person name="Chang Y."/>
            <person name="Huang F."/>
            <person name="Chen Y."/>
            <person name="Hong S."/>
            <person name="Mi L."/>
            <person name="Sun Q."/>
            <person name="Zhang L."/>
            <person name="Zhou B."/>
            <person name="Peng R."/>
            <person name="Zhang X."/>
            <person name="Liu F."/>
        </authorList>
    </citation>
    <scope>NUCLEOTIDE SEQUENCE [LARGE SCALE GENOMIC DNA]</scope>
    <source>
        <strain evidence="12">cv. PA1801</strain>
    </source>
</reference>
<keyword evidence="8" id="KW-0325">Glycoprotein</keyword>
<proteinExistence type="inferred from homology"/>
<dbReference type="InterPro" id="IPR051708">
    <property type="entry name" value="Plant_Aspart_Prot_A1"/>
</dbReference>
<dbReference type="FunFam" id="2.40.70.10:FF:000016">
    <property type="entry name" value="Probable aspartic protease At2g35615"/>
    <property type="match status" value="2"/>
</dbReference>
<evidence type="ECO:0000256" key="7">
    <source>
        <dbReference type="ARBA" id="ARBA00022801"/>
    </source>
</evidence>
<dbReference type="PANTHER" id="PTHR47967">
    <property type="entry name" value="OS07G0603500 PROTEIN-RELATED"/>
    <property type="match status" value="1"/>
</dbReference>
<keyword evidence="3" id="KW-0964">Secreted</keyword>
<name>A0A5B6VH54_9ROSI</name>
<comment type="caution">
    <text evidence="11">The sequence shown here is derived from an EMBL/GenBank/DDBJ whole genome shotgun (WGS) entry which is preliminary data.</text>
</comment>
<evidence type="ECO:0000313" key="12">
    <source>
        <dbReference type="Proteomes" id="UP000325315"/>
    </source>
</evidence>
<feature type="domain" description="Peptidase A1" evidence="10">
    <location>
        <begin position="487"/>
        <end position="824"/>
    </location>
</feature>
<evidence type="ECO:0000256" key="8">
    <source>
        <dbReference type="ARBA" id="ARBA00023180"/>
    </source>
</evidence>
<accession>A0A5B6VH54</accession>
<evidence type="ECO:0000313" key="11">
    <source>
        <dbReference type="EMBL" id="KAA3468560.1"/>
    </source>
</evidence>
<dbReference type="GO" id="GO:0004190">
    <property type="term" value="F:aspartic-type endopeptidase activity"/>
    <property type="evidence" value="ECO:0007669"/>
    <property type="project" value="UniProtKB-KW"/>
</dbReference>
<evidence type="ECO:0000256" key="2">
    <source>
        <dbReference type="ARBA" id="ARBA00007447"/>
    </source>
</evidence>
<dbReference type="GO" id="GO:0006508">
    <property type="term" value="P:proteolysis"/>
    <property type="evidence" value="ECO:0007669"/>
    <property type="project" value="UniProtKB-KW"/>
</dbReference>
<keyword evidence="12" id="KW-1185">Reference proteome</keyword>
<dbReference type="InterPro" id="IPR001969">
    <property type="entry name" value="Aspartic_peptidase_AS"/>
</dbReference>
<comment type="similarity">
    <text evidence="2">Belongs to the peptidase A1 family.</text>
</comment>
<feature type="chain" id="PRO_5022725051" evidence="9">
    <location>
        <begin position="31"/>
        <end position="831"/>
    </location>
</feature>
<dbReference type="OrthoDB" id="2747330at2759"/>
<dbReference type="AlphaFoldDB" id="A0A5B6VH54"/>
<keyword evidence="6" id="KW-0064">Aspartyl protease</keyword>
<organism evidence="11 12">
    <name type="scientific">Gossypium australe</name>
    <dbReference type="NCBI Taxonomy" id="47621"/>
    <lineage>
        <taxon>Eukaryota</taxon>
        <taxon>Viridiplantae</taxon>
        <taxon>Streptophyta</taxon>
        <taxon>Embryophyta</taxon>
        <taxon>Tracheophyta</taxon>
        <taxon>Spermatophyta</taxon>
        <taxon>Magnoliopsida</taxon>
        <taxon>eudicotyledons</taxon>
        <taxon>Gunneridae</taxon>
        <taxon>Pentapetalae</taxon>
        <taxon>rosids</taxon>
        <taxon>malvids</taxon>
        <taxon>Malvales</taxon>
        <taxon>Malvaceae</taxon>
        <taxon>Malvoideae</taxon>
        <taxon>Gossypium</taxon>
    </lineage>
</organism>
<gene>
    <name evidence="11" type="ORF">EPI10_014435</name>
</gene>
<keyword evidence="7" id="KW-0378">Hydrolase</keyword>
<dbReference type="InterPro" id="IPR032861">
    <property type="entry name" value="TAXi_N"/>
</dbReference>
<dbReference type="Pfam" id="PF14541">
    <property type="entry name" value="TAXi_C"/>
    <property type="match status" value="2"/>
</dbReference>
<dbReference type="CDD" id="cd05476">
    <property type="entry name" value="pepsin_A_like_plant"/>
    <property type="match status" value="2"/>
</dbReference>
<feature type="domain" description="Peptidase A1" evidence="10">
    <location>
        <begin position="95"/>
        <end position="430"/>
    </location>
</feature>
<evidence type="ECO:0000256" key="6">
    <source>
        <dbReference type="ARBA" id="ARBA00022750"/>
    </source>
</evidence>
<protein>
    <submittedName>
        <fullName evidence="11">Aspartic proteinase CDR1-like</fullName>
    </submittedName>
</protein>
<evidence type="ECO:0000256" key="5">
    <source>
        <dbReference type="ARBA" id="ARBA00022729"/>
    </source>
</evidence>
<comment type="subcellular location">
    <subcellularLocation>
        <location evidence="1">Secreted</location>
    </subcellularLocation>
</comment>
<dbReference type="Gene3D" id="2.40.70.10">
    <property type="entry name" value="Acid Proteases"/>
    <property type="match status" value="4"/>
</dbReference>
<dbReference type="FunFam" id="2.40.70.10:FF:000050">
    <property type="entry name" value="Aspartic proteinase CDR1"/>
    <property type="match status" value="2"/>
</dbReference>